<reference evidence="5" key="2">
    <citation type="submission" date="2022-01" db="EMBL/GenBank/DDBJ databases">
        <authorList>
            <person name="Yamashiro T."/>
            <person name="Shiraishi A."/>
            <person name="Satake H."/>
            <person name="Nakayama K."/>
        </authorList>
    </citation>
    <scope>NUCLEOTIDE SEQUENCE</scope>
</reference>
<dbReference type="Proteomes" id="UP001151760">
    <property type="component" value="Unassembled WGS sequence"/>
</dbReference>
<dbReference type="InterPro" id="IPR013103">
    <property type="entry name" value="RVT_2"/>
</dbReference>
<evidence type="ECO:0000259" key="4">
    <source>
        <dbReference type="Pfam" id="PF25597"/>
    </source>
</evidence>
<evidence type="ECO:0000313" key="5">
    <source>
        <dbReference type="EMBL" id="GJT32171.1"/>
    </source>
</evidence>
<comment type="caution">
    <text evidence="5">The sequence shown here is derived from an EMBL/GenBank/DDBJ whole genome shotgun (WGS) entry which is preliminary data.</text>
</comment>
<dbReference type="Pfam" id="PF25597">
    <property type="entry name" value="SH3_retrovirus"/>
    <property type="match status" value="1"/>
</dbReference>
<evidence type="ECO:0000313" key="6">
    <source>
        <dbReference type="Proteomes" id="UP001151760"/>
    </source>
</evidence>
<evidence type="ECO:0000259" key="3">
    <source>
        <dbReference type="Pfam" id="PF13976"/>
    </source>
</evidence>
<dbReference type="InterPro" id="IPR025724">
    <property type="entry name" value="GAG-pre-integrase_dom"/>
</dbReference>
<name>A0ABQ5CYN2_9ASTR</name>
<organism evidence="5 6">
    <name type="scientific">Tanacetum coccineum</name>
    <dbReference type="NCBI Taxonomy" id="301880"/>
    <lineage>
        <taxon>Eukaryota</taxon>
        <taxon>Viridiplantae</taxon>
        <taxon>Streptophyta</taxon>
        <taxon>Embryophyta</taxon>
        <taxon>Tracheophyta</taxon>
        <taxon>Spermatophyta</taxon>
        <taxon>Magnoliopsida</taxon>
        <taxon>eudicotyledons</taxon>
        <taxon>Gunneridae</taxon>
        <taxon>Pentapetalae</taxon>
        <taxon>asterids</taxon>
        <taxon>campanulids</taxon>
        <taxon>Asterales</taxon>
        <taxon>Asteraceae</taxon>
        <taxon>Asteroideae</taxon>
        <taxon>Anthemideae</taxon>
        <taxon>Anthemidinae</taxon>
        <taxon>Tanacetum</taxon>
    </lineage>
</organism>
<keyword evidence="6" id="KW-1185">Reference proteome</keyword>
<dbReference type="PANTHER" id="PTHR11439:SF483">
    <property type="entry name" value="PEPTIDE SYNTHASE GLIP-LIKE, PUTATIVE (AFU_ORTHOLOGUE AFUA_3G12920)-RELATED"/>
    <property type="match status" value="1"/>
</dbReference>
<accession>A0ABQ5CYN2</accession>
<feature type="domain" description="Reverse transcriptase Ty1/copia-type" evidence="2">
    <location>
        <begin position="185"/>
        <end position="229"/>
    </location>
</feature>
<proteinExistence type="predicted"/>
<feature type="region of interest" description="Disordered" evidence="1">
    <location>
        <begin position="566"/>
        <end position="605"/>
    </location>
</feature>
<evidence type="ECO:0000256" key="1">
    <source>
        <dbReference type="SAM" id="MobiDB-lite"/>
    </source>
</evidence>
<dbReference type="Pfam" id="PF07727">
    <property type="entry name" value="RVT_2"/>
    <property type="match status" value="2"/>
</dbReference>
<dbReference type="InterPro" id="IPR057670">
    <property type="entry name" value="SH3_retrovirus"/>
</dbReference>
<dbReference type="PANTHER" id="PTHR11439">
    <property type="entry name" value="GAG-POL-RELATED RETROTRANSPOSON"/>
    <property type="match status" value="1"/>
</dbReference>
<reference evidence="5" key="1">
    <citation type="journal article" date="2022" name="Int. J. Mol. Sci.">
        <title>Draft Genome of Tanacetum Coccineum: Genomic Comparison of Closely Related Tanacetum-Family Plants.</title>
        <authorList>
            <person name="Yamashiro T."/>
            <person name="Shiraishi A."/>
            <person name="Nakayama K."/>
            <person name="Satake H."/>
        </authorList>
    </citation>
    <scope>NUCLEOTIDE SEQUENCE</scope>
</reference>
<gene>
    <name evidence="5" type="ORF">Tco_0922590</name>
</gene>
<evidence type="ECO:0000259" key="2">
    <source>
        <dbReference type="Pfam" id="PF07727"/>
    </source>
</evidence>
<dbReference type="Pfam" id="PF13976">
    <property type="entry name" value="gag_pre-integrs"/>
    <property type="match status" value="1"/>
</dbReference>
<feature type="compositionally biased region" description="Polar residues" evidence="1">
    <location>
        <begin position="594"/>
        <end position="605"/>
    </location>
</feature>
<feature type="domain" description="Reverse transcriptase Ty1/copia-type" evidence="2">
    <location>
        <begin position="265"/>
        <end position="320"/>
    </location>
</feature>
<protein>
    <submittedName>
        <fullName evidence="5">Retrovirus-related pol polyprotein from transposon TNT 1-94</fullName>
    </submittedName>
</protein>
<sequence>MFIMNIQRDEAKCLKSCLKDHSWLWHMRYRHLNFGDLKLISSKEMVKGFDQIDHPNQVCEGCLLGKHARSLFLKEATSRANEHLQLIHTDLCGPITPPSCVCSRPEPKAIQACCRSEKHVFVSYDKQSKGYKLYNPVRRKVVVSRDVEFKEEGSWDWSIEEHESSSEGEPKTRSLEELHKSIEKNDTWELKTLPKGQKAIGVKWVYKAKKNAKGKLEKYKARLMAKGYKWKFHQMDVESAFPNRLLEEEVYVEKPERYVANGQKGNSQSMINELKKSMTREFKMTDIGLMSNYLGIEVKQTDEGIFICQERYAKEIFKRPDILFAVGLISRFMEEPMTKHLKIAKRILRYIKGWKRRRWKKYPRIPILPGSMLKELYMKQEDATEIYVDNKSAIDLAKNLVYHDRKPQEKLDFAWFLDSGGGGCKKKQSNVNVTIGFCSHSGFPSLSDVAGIVCSQDGGLKAGNIVNIGLTGQVAEGGTPNEVGHESVMKEISVSYANKLSPTSFTKANLRKLDANVLNDADYDVWLPFASVTFCFAPKRVVNRMDKGKGGSSRADDEGFIEMKKKKSGGNYGGNKNFKPVSVKSKTHYRPKTKQSAEGATQKTTPSVCKKNVSTSCNECDGGSVQLGDNRECKSEVLLRMRGTTVRWCQVCAKQFGQSQGYGLKDLGHISEAGTTGAEMQTGWVWVYIMRFKHEAFGKFKRVDSIISRESQNSGRRSPSTAIEKKTPMEMCSGHPSDYGMNVVFNECCHVQRHAIRISGEVTERERGEGCVYVCVEVALMSEEEDTHEPLTYQEAVACEDSSKWKAAMEEEMDST</sequence>
<dbReference type="EMBL" id="BQNB010014769">
    <property type="protein sequence ID" value="GJT32171.1"/>
    <property type="molecule type" value="Genomic_DNA"/>
</dbReference>
<feature type="domain" description="Retroviral polymerase SH3-like" evidence="4">
    <location>
        <begin position="115"/>
        <end position="160"/>
    </location>
</feature>
<feature type="domain" description="GAG-pre-integrase" evidence="3">
    <location>
        <begin position="11"/>
        <end position="67"/>
    </location>
</feature>